<comment type="cofactor">
    <cofactor evidence="6">
        <name>Mn(2+)</name>
        <dbReference type="ChEBI" id="CHEBI:29035"/>
    </cofactor>
    <text evidence="6">Binds 1 Mn(2+) ion per subunit.</text>
</comment>
<dbReference type="PANTHER" id="PTHR42909:SF1">
    <property type="entry name" value="CARBOHYDRATE KINASE PFKB DOMAIN-CONTAINING PROTEIN"/>
    <property type="match status" value="1"/>
</dbReference>
<evidence type="ECO:0000256" key="5">
    <source>
        <dbReference type="ARBA" id="ARBA00023295"/>
    </source>
</evidence>
<feature type="binding site" evidence="6">
    <location>
        <position position="101"/>
    </location>
    <ligand>
        <name>substrate</name>
    </ligand>
</feature>
<feature type="active site" description="Nucleophile" evidence="6">
    <location>
        <position position="151"/>
    </location>
</feature>
<dbReference type="InterPro" id="IPR022830">
    <property type="entry name" value="Indigdn_synthA-like"/>
</dbReference>
<keyword evidence="5 6" id="KW-0326">Glycosidase</keyword>
<dbReference type="RefSeq" id="WP_207565919.1">
    <property type="nucleotide sequence ID" value="NZ_CP071446.1"/>
</dbReference>
<proteinExistence type="inferred from homology"/>
<dbReference type="SUPFAM" id="SSF110581">
    <property type="entry name" value="Indigoidine synthase A-like"/>
    <property type="match status" value="1"/>
</dbReference>
<keyword evidence="1 6" id="KW-0479">Metal-binding</keyword>
<keyword evidence="3 6" id="KW-0464">Manganese</keyword>
<dbReference type="Gene3D" id="3.40.1790.10">
    <property type="entry name" value="Indigoidine synthase domain"/>
    <property type="match status" value="1"/>
</dbReference>
<evidence type="ECO:0000256" key="3">
    <source>
        <dbReference type="ARBA" id="ARBA00023211"/>
    </source>
</evidence>
<dbReference type="Pfam" id="PF04227">
    <property type="entry name" value="Indigoidine_A"/>
    <property type="match status" value="1"/>
</dbReference>
<reference evidence="7 8" key="1">
    <citation type="submission" date="2021-03" db="EMBL/GenBank/DDBJ databases">
        <title>Thermosipho ferrireducens sp.nov., an anaerobic thermophilic iron-reducing bacterium isolated from a deep-sea hydrothermal sulfide deposits.</title>
        <authorList>
            <person name="Zeng X."/>
            <person name="Chen Y."/>
            <person name="Shao Z."/>
        </authorList>
    </citation>
    <scope>NUCLEOTIDE SEQUENCE [LARGE SCALE GENOMIC DNA]</scope>
    <source>
        <strain evidence="7 8">JL129W03</strain>
    </source>
</reference>
<keyword evidence="4 6" id="KW-0456">Lyase</keyword>
<evidence type="ECO:0000256" key="1">
    <source>
        <dbReference type="ARBA" id="ARBA00022723"/>
    </source>
</evidence>
<evidence type="ECO:0000313" key="7">
    <source>
        <dbReference type="EMBL" id="QTA37194.1"/>
    </source>
</evidence>
<evidence type="ECO:0000256" key="2">
    <source>
        <dbReference type="ARBA" id="ARBA00022801"/>
    </source>
</evidence>
<protein>
    <recommendedName>
        <fullName evidence="6">Pseudouridine-5'-phosphate glycosidase</fullName>
        <shortName evidence="6">PsiMP glycosidase</shortName>
        <ecNumber evidence="6">4.2.1.70</ecNumber>
    </recommendedName>
</protein>
<comment type="catalytic activity">
    <reaction evidence="6">
        <text>D-ribose 5-phosphate + uracil = psi-UMP + H2O</text>
        <dbReference type="Rhea" id="RHEA:18337"/>
        <dbReference type="ChEBI" id="CHEBI:15377"/>
        <dbReference type="ChEBI" id="CHEBI:17568"/>
        <dbReference type="ChEBI" id="CHEBI:58380"/>
        <dbReference type="ChEBI" id="CHEBI:78346"/>
        <dbReference type="EC" id="4.2.1.70"/>
    </reaction>
</comment>
<dbReference type="EMBL" id="CP071446">
    <property type="protein sequence ID" value="QTA37194.1"/>
    <property type="molecule type" value="Genomic_DNA"/>
</dbReference>
<dbReference type="PANTHER" id="PTHR42909">
    <property type="entry name" value="ZGC:136858"/>
    <property type="match status" value="1"/>
</dbReference>
<name>A0ABX7S451_9BACT</name>
<dbReference type="GO" id="GO:0016798">
    <property type="term" value="F:hydrolase activity, acting on glycosyl bonds"/>
    <property type="evidence" value="ECO:0007669"/>
    <property type="project" value="UniProtKB-KW"/>
</dbReference>
<dbReference type="HAMAP" id="MF_01876">
    <property type="entry name" value="PsiMP_glycosidase"/>
    <property type="match status" value="1"/>
</dbReference>
<comment type="similarity">
    <text evidence="6">Belongs to the pseudouridine-5'-phosphate glycosidase family.</text>
</comment>
<keyword evidence="8" id="KW-1185">Reference proteome</keyword>
<evidence type="ECO:0000313" key="8">
    <source>
        <dbReference type="Proteomes" id="UP000671862"/>
    </source>
</evidence>
<sequence length="294" mass="32542">MRIREEIINALKNNLPVVAFESTVIAHGLPYPKNLEIFRNLENIAREMGCIPATIGIFRGEIVVGLTEKEIVEFIEDSPVKVGTREIPYVCALKKSAATTVSATAKIASLSGIKVFATGGIGGVHKGEWDVSQDLLELSKTNIIVVSTGCKSILDVKKTLEFLETFQVIVVGYKTEYFPIFYNGISSYKIDRVDSVEHIRNIYNIKNEISINGSILVANPIPEEYVISEDEMKKYLSIVEKEMDAKNISGKDVTPYTLKRLVELSKGKTLEANITLLENNAKLACDIAKSLVKL</sequence>
<accession>A0ABX7S451</accession>
<comment type="function">
    <text evidence="6">Catalyzes the reversible cleavage of pseudouridine 5'-phosphate (PsiMP) to ribose 5-phosphate and uracil. Functions biologically in the cleavage direction, as part of a pseudouridine degradation pathway.</text>
</comment>
<dbReference type="Proteomes" id="UP000671862">
    <property type="component" value="Chromosome"/>
</dbReference>
<comment type="subunit">
    <text evidence="6">Homotrimer.</text>
</comment>
<evidence type="ECO:0000256" key="4">
    <source>
        <dbReference type="ARBA" id="ARBA00023239"/>
    </source>
</evidence>
<dbReference type="EC" id="4.2.1.70" evidence="6"/>
<evidence type="ECO:0000256" key="6">
    <source>
        <dbReference type="HAMAP-Rule" id="MF_01876"/>
    </source>
</evidence>
<feature type="binding site" evidence="6">
    <location>
        <begin position="132"/>
        <end position="134"/>
    </location>
    <ligand>
        <name>substrate</name>
    </ligand>
</feature>
<feature type="binding site" evidence="6">
    <location>
        <position position="130"/>
    </location>
    <ligand>
        <name>Mn(2+)</name>
        <dbReference type="ChEBI" id="CHEBI:29035"/>
    </ligand>
</feature>
<feature type="active site" description="Proton donor" evidence="6">
    <location>
        <position position="21"/>
    </location>
</feature>
<gene>
    <name evidence="6" type="primary">psuG</name>
    <name evidence="7" type="ORF">JYK00_05440</name>
</gene>
<organism evidence="7 8">
    <name type="scientific">Thermosipho ferrireducens</name>
    <dbReference type="NCBI Taxonomy" id="2571116"/>
    <lineage>
        <taxon>Bacteria</taxon>
        <taxon>Thermotogati</taxon>
        <taxon>Thermotogota</taxon>
        <taxon>Thermotogae</taxon>
        <taxon>Thermotogales</taxon>
        <taxon>Fervidobacteriaceae</taxon>
        <taxon>Thermosipho</taxon>
    </lineage>
</organism>
<feature type="binding site" evidence="6">
    <location>
        <position position="81"/>
    </location>
    <ligand>
        <name>substrate</name>
    </ligand>
</feature>
<dbReference type="InterPro" id="IPR007342">
    <property type="entry name" value="PsuG"/>
</dbReference>
<keyword evidence="2 6" id="KW-0378">Hydrolase</keyword>